<dbReference type="EMBL" id="SHLC01000001">
    <property type="protein sequence ID" value="RZU64144.1"/>
    <property type="molecule type" value="Genomic_DNA"/>
</dbReference>
<name>A0A4Q8AID6_9MICO</name>
<accession>A0A4Q8AID6</accession>
<dbReference type="Pfam" id="PF07179">
    <property type="entry name" value="SseB"/>
    <property type="match status" value="1"/>
</dbReference>
<comment type="caution">
    <text evidence="2">The sequence shown here is derived from an EMBL/GenBank/DDBJ whole genome shotgun (WGS) entry which is preliminary data.</text>
</comment>
<protein>
    <submittedName>
        <fullName evidence="2">Type III secretion system (T3SS) SseB-like protein</fullName>
    </submittedName>
</protein>
<organism evidence="2 3">
    <name type="scientific">Microterricola gilva</name>
    <dbReference type="NCBI Taxonomy" id="393267"/>
    <lineage>
        <taxon>Bacteria</taxon>
        <taxon>Bacillati</taxon>
        <taxon>Actinomycetota</taxon>
        <taxon>Actinomycetes</taxon>
        <taxon>Micrococcales</taxon>
        <taxon>Microbacteriaceae</taxon>
        <taxon>Microterricola</taxon>
    </lineage>
</organism>
<sequence>MIPEMTAPVHGAVNAYDCEGATTERGTMNSARPATVLERAIARAQAGTLSAPTVLWTLAASELIIINRDAVDDGAMPSDPVLLHDDKGTFLALFSHRELAAAYLTDGHAAVAIAGLQLLRRLPDGVGIVMNPGSRLGFEVPGDGVQAFVADLMGDVSGS</sequence>
<feature type="domain" description="SseB protein N-terminal" evidence="1">
    <location>
        <begin position="37"/>
        <end position="146"/>
    </location>
</feature>
<dbReference type="AlphaFoldDB" id="A0A4Q8AID6"/>
<reference evidence="2 3" key="1">
    <citation type="submission" date="2019-02" db="EMBL/GenBank/DDBJ databases">
        <title>Sequencing the genomes of 1000 actinobacteria strains.</title>
        <authorList>
            <person name="Klenk H.-P."/>
        </authorList>
    </citation>
    <scope>NUCLEOTIDE SEQUENCE [LARGE SCALE GENOMIC DNA]</scope>
    <source>
        <strain evidence="2 3">DSM 18319</strain>
    </source>
</reference>
<proteinExistence type="predicted"/>
<evidence type="ECO:0000259" key="1">
    <source>
        <dbReference type="Pfam" id="PF07179"/>
    </source>
</evidence>
<evidence type="ECO:0000313" key="2">
    <source>
        <dbReference type="EMBL" id="RZU64144.1"/>
    </source>
</evidence>
<dbReference type="Proteomes" id="UP000291483">
    <property type="component" value="Unassembled WGS sequence"/>
</dbReference>
<dbReference type="OrthoDB" id="4963989at2"/>
<evidence type="ECO:0000313" key="3">
    <source>
        <dbReference type="Proteomes" id="UP000291483"/>
    </source>
</evidence>
<dbReference type="InterPro" id="IPR009839">
    <property type="entry name" value="SseB_N"/>
</dbReference>
<gene>
    <name evidence="2" type="ORF">EV379_0438</name>
</gene>
<keyword evidence="3" id="KW-1185">Reference proteome</keyword>